<sequence length="56" mass="6406">MLRWLVVHEQNTQSSFDFANRRMHRQSSRFGKDNLLFAILPDIEAAASPTFPMLGG</sequence>
<keyword evidence="2" id="KW-1185">Reference proteome</keyword>
<comment type="caution">
    <text evidence="1">The sequence shown here is derived from an EMBL/GenBank/DDBJ whole genome shotgun (WGS) entry which is preliminary data.</text>
</comment>
<name>A0A7W6D0K4_9HYPH</name>
<protein>
    <submittedName>
        <fullName evidence="1">Uncharacterized protein</fullName>
    </submittedName>
</protein>
<organism evidence="1 2">
    <name type="scientific">Rhizobium metallidurans</name>
    <dbReference type="NCBI Taxonomy" id="1265931"/>
    <lineage>
        <taxon>Bacteria</taxon>
        <taxon>Pseudomonadati</taxon>
        <taxon>Pseudomonadota</taxon>
        <taxon>Alphaproteobacteria</taxon>
        <taxon>Hyphomicrobiales</taxon>
        <taxon>Rhizobiaceae</taxon>
        <taxon>Rhizobium/Agrobacterium group</taxon>
        <taxon>Rhizobium</taxon>
    </lineage>
</organism>
<dbReference type="Proteomes" id="UP000582090">
    <property type="component" value="Unassembled WGS sequence"/>
</dbReference>
<evidence type="ECO:0000313" key="1">
    <source>
        <dbReference type="EMBL" id="MBB3967070.1"/>
    </source>
</evidence>
<dbReference type="AlphaFoldDB" id="A0A7W6D0K4"/>
<proteinExistence type="predicted"/>
<reference evidence="1 2" key="1">
    <citation type="submission" date="2020-08" db="EMBL/GenBank/DDBJ databases">
        <title>Genomic Encyclopedia of Type Strains, Phase IV (KMG-IV): sequencing the most valuable type-strain genomes for metagenomic binning, comparative biology and taxonomic classification.</title>
        <authorList>
            <person name="Goeker M."/>
        </authorList>
    </citation>
    <scope>NUCLEOTIDE SEQUENCE [LARGE SCALE GENOMIC DNA]</scope>
    <source>
        <strain evidence="1 2">DSM 26575</strain>
    </source>
</reference>
<accession>A0A7W6D0K4</accession>
<dbReference type="EMBL" id="JACIDW010000030">
    <property type="protein sequence ID" value="MBB3967070.1"/>
    <property type="molecule type" value="Genomic_DNA"/>
</dbReference>
<evidence type="ECO:0000313" key="2">
    <source>
        <dbReference type="Proteomes" id="UP000582090"/>
    </source>
</evidence>
<gene>
    <name evidence="1" type="ORF">GGQ67_004764</name>
</gene>